<dbReference type="InterPro" id="IPR015803">
    <property type="entry name" value="Cys-tRNA-ligase"/>
</dbReference>
<evidence type="ECO:0000256" key="2">
    <source>
        <dbReference type="ARBA" id="ARBA00005594"/>
    </source>
</evidence>
<dbReference type="GO" id="GO:0005737">
    <property type="term" value="C:cytoplasm"/>
    <property type="evidence" value="ECO:0007669"/>
    <property type="project" value="TreeGrafter"/>
</dbReference>
<dbReference type="InterPro" id="IPR024909">
    <property type="entry name" value="Cys-tRNA/MSH_ligase"/>
</dbReference>
<evidence type="ECO:0000256" key="1">
    <source>
        <dbReference type="ARBA" id="ARBA00001947"/>
    </source>
</evidence>
<comment type="catalytic activity">
    <reaction evidence="15">
        <text>2 L-cysteine = S-sulfanyl-L-cysteine + L-alanine</text>
        <dbReference type="Rhea" id="RHEA:78543"/>
        <dbReference type="ChEBI" id="CHEBI:35235"/>
        <dbReference type="ChEBI" id="CHEBI:57972"/>
        <dbReference type="ChEBI" id="CHEBI:58591"/>
    </reaction>
    <physiologicalReaction direction="left-to-right" evidence="15">
        <dbReference type="Rhea" id="RHEA:78544"/>
    </physiologicalReaction>
</comment>
<accession>A0A5E4MS82</accession>
<evidence type="ECO:0000256" key="10">
    <source>
        <dbReference type="ARBA" id="ARBA00023146"/>
    </source>
</evidence>
<keyword evidence="10 20" id="KW-0030">Aminoacyl-tRNA synthetase</keyword>
<evidence type="ECO:0000313" key="21">
    <source>
        <dbReference type="Proteomes" id="UP000325440"/>
    </source>
</evidence>
<evidence type="ECO:0000256" key="3">
    <source>
        <dbReference type="ARBA" id="ARBA00012832"/>
    </source>
</evidence>
<dbReference type="GO" id="GO:0004817">
    <property type="term" value="F:cysteine-tRNA ligase activity"/>
    <property type="evidence" value="ECO:0007669"/>
    <property type="project" value="UniProtKB-EC"/>
</dbReference>
<comment type="cofactor">
    <cofactor evidence="1">
        <name>Zn(2+)</name>
        <dbReference type="ChEBI" id="CHEBI:29105"/>
    </cofactor>
</comment>
<dbReference type="Gene3D" id="1.20.120.1910">
    <property type="entry name" value="Cysteine-tRNA ligase, C-terminal anti-codon recognition domain"/>
    <property type="match status" value="1"/>
</dbReference>
<organism evidence="20 21">
    <name type="scientific">Cinara cedri</name>
    <dbReference type="NCBI Taxonomy" id="506608"/>
    <lineage>
        <taxon>Eukaryota</taxon>
        <taxon>Metazoa</taxon>
        <taxon>Ecdysozoa</taxon>
        <taxon>Arthropoda</taxon>
        <taxon>Hexapoda</taxon>
        <taxon>Insecta</taxon>
        <taxon>Pterygota</taxon>
        <taxon>Neoptera</taxon>
        <taxon>Paraneoptera</taxon>
        <taxon>Hemiptera</taxon>
        <taxon>Sternorrhyncha</taxon>
        <taxon>Aphidomorpha</taxon>
        <taxon>Aphidoidea</taxon>
        <taxon>Aphididae</taxon>
        <taxon>Lachninae</taxon>
        <taxon>Cinara</taxon>
    </lineage>
</organism>
<comment type="catalytic activity">
    <reaction evidence="14">
        <text>S-disulfanyl-L-cysteine + tRNA(Cys) + ATP = (S)-disulfanyl-L-cysteinyl-tRNA(Cys) + AMP + diphosphate</text>
        <dbReference type="Rhea" id="RHEA:78651"/>
        <dbReference type="Rhea" id="RHEA-COMP:9661"/>
        <dbReference type="Rhea" id="RHEA-COMP:19120"/>
        <dbReference type="ChEBI" id="CHEBI:30616"/>
        <dbReference type="ChEBI" id="CHEBI:33019"/>
        <dbReference type="ChEBI" id="CHEBI:78442"/>
        <dbReference type="ChEBI" id="CHEBI:229465"/>
        <dbReference type="ChEBI" id="CHEBI:229521"/>
        <dbReference type="ChEBI" id="CHEBI:456215"/>
    </reaction>
    <physiologicalReaction direction="left-to-right" evidence="14">
        <dbReference type="Rhea" id="RHEA:78652"/>
    </physiologicalReaction>
</comment>
<comment type="function">
    <text evidence="12">Mitochondrial cysteine-specific aminoacyl-tRNA synthetase that catalyzes the ATP-dependent ligation of cysteine to tRNA(Cys).</text>
</comment>
<comment type="catalytic activity">
    <reaction evidence="16">
        <text>S-sulfanyl-L-cysteine + L-cysteine = S-disulfanyl-L-cysteine + L-alanine</text>
        <dbReference type="Rhea" id="RHEA:78627"/>
        <dbReference type="ChEBI" id="CHEBI:35235"/>
        <dbReference type="ChEBI" id="CHEBI:57972"/>
        <dbReference type="ChEBI" id="CHEBI:58591"/>
        <dbReference type="ChEBI" id="CHEBI:229465"/>
    </reaction>
    <physiologicalReaction direction="left-to-right" evidence="16">
        <dbReference type="Rhea" id="RHEA:78628"/>
    </physiologicalReaction>
</comment>
<keyword evidence="7" id="KW-0862">Zinc</keyword>
<reference evidence="20 21" key="1">
    <citation type="submission" date="2019-08" db="EMBL/GenBank/DDBJ databases">
        <authorList>
            <person name="Alioto T."/>
            <person name="Alioto T."/>
            <person name="Gomez Garrido J."/>
        </authorList>
    </citation>
    <scope>NUCLEOTIDE SEQUENCE [LARGE SCALE GENOMIC DNA]</scope>
</reference>
<dbReference type="OrthoDB" id="438179at2759"/>
<evidence type="ECO:0000256" key="4">
    <source>
        <dbReference type="ARBA" id="ARBA00022598"/>
    </source>
</evidence>
<comment type="similarity">
    <text evidence="2">Belongs to the class-I aminoacyl-tRNA synthetase family.</text>
</comment>
<comment type="catalytic activity">
    <reaction evidence="17">
        <text>S-sulfanyl-L-cysteine + tRNA(Cys) + ATP = (S)-sulfanyl-L-cysteinyl-tRNA(Cys) + AMP + diphosphate</text>
        <dbReference type="Rhea" id="RHEA:78647"/>
        <dbReference type="Rhea" id="RHEA-COMP:9661"/>
        <dbReference type="Rhea" id="RHEA-COMP:19119"/>
        <dbReference type="ChEBI" id="CHEBI:30616"/>
        <dbReference type="ChEBI" id="CHEBI:33019"/>
        <dbReference type="ChEBI" id="CHEBI:58591"/>
        <dbReference type="ChEBI" id="CHEBI:78442"/>
        <dbReference type="ChEBI" id="CHEBI:229520"/>
        <dbReference type="ChEBI" id="CHEBI:456215"/>
    </reaction>
    <physiologicalReaction direction="left-to-right" evidence="17">
        <dbReference type="Rhea" id="RHEA:78648"/>
    </physiologicalReaction>
</comment>
<name>A0A5E4MS82_9HEMI</name>
<evidence type="ECO:0000259" key="19">
    <source>
        <dbReference type="Pfam" id="PF01406"/>
    </source>
</evidence>
<proteinExistence type="inferred from homology"/>
<dbReference type="EMBL" id="CABPRJ010000965">
    <property type="protein sequence ID" value="VVC33268.1"/>
    <property type="molecule type" value="Genomic_DNA"/>
</dbReference>
<dbReference type="HAMAP" id="MF_00041">
    <property type="entry name" value="Cys_tRNA_synth"/>
    <property type="match status" value="1"/>
</dbReference>
<evidence type="ECO:0000313" key="20">
    <source>
        <dbReference type="EMBL" id="VVC33268.1"/>
    </source>
</evidence>
<dbReference type="PANTHER" id="PTHR10890:SF27">
    <property type="entry name" value="CYSTEINE--TRNA LIGASE, MITOCHONDRIAL-RELATED"/>
    <property type="match status" value="1"/>
</dbReference>
<dbReference type="PRINTS" id="PR00983">
    <property type="entry name" value="TRNASYNTHCYS"/>
</dbReference>
<dbReference type="Gene3D" id="3.40.50.620">
    <property type="entry name" value="HUPs"/>
    <property type="match status" value="1"/>
</dbReference>
<dbReference type="InterPro" id="IPR032678">
    <property type="entry name" value="tRNA-synt_1_cat_dom"/>
</dbReference>
<keyword evidence="4 20" id="KW-0436">Ligase</keyword>
<evidence type="ECO:0000256" key="12">
    <source>
        <dbReference type="ARBA" id="ARBA00043868"/>
    </source>
</evidence>
<dbReference type="SUPFAM" id="SSF52374">
    <property type="entry name" value="Nucleotidylyl transferase"/>
    <property type="match status" value="1"/>
</dbReference>
<dbReference type="EC" id="6.1.1.16" evidence="3"/>
<evidence type="ECO:0000256" key="8">
    <source>
        <dbReference type="ARBA" id="ARBA00022840"/>
    </source>
</evidence>
<sequence length="511" mass="58999">MRKFNVLVNVLSNRYFCSNKSNVLVYNWKNKIKEPLNYNKILTWYICGPTVYDSMHIGHASCFIKFDIIRRILENYFHVPVFQVMNITDLDDKIISKAHAYNKNPSQIAKKYEIEFVEDLKLLNIKQPDIMARVTDFIPQILNFIQDLQEKDLVYSSDGSLFFDTTKYKRYGKLFKVPKVVKHSFKRSNLDFALWKAAKAGEPSWNSSWGPGRPGWHIECSAIASYYFGSSVDIHSGGIDLLFPHHENEEAQCCAYHKVDDWVKYWIYTGHLHIGDSIKMSKSLKNTISVKDLLKLYTANQFRTLCLLSNFKNDLEFSDNTMNVACGVLNKFDSFIMNCYTYLNTFNSNYIPDSNLLEKIDDIENNIRNSLMDNFNTSKVVNLLIELINVFNKLLTTECSFNCSKLEVIRALNLVSKTMDSFGIDLNSSQVKSDAENNFIVDITVNFREKLRKLALQSDSEISKKDILQLCDILRADLSIANIIVQDINKSSSWRYDGVTKLKAKESPHQD</sequence>
<protein>
    <recommendedName>
        <fullName evidence="3">cysteine--tRNA ligase</fullName>
        <ecNumber evidence="3">6.1.1.16</ecNumber>
    </recommendedName>
    <alternativeName>
        <fullName evidence="11">Cysteinyl-tRNA synthetase</fullName>
    </alternativeName>
</protein>
<evidence type="ECO:0000256" key="14">
    <source>
        <dbReference type="ARBA" id="ARBA00047499"/>
    </source>
</evidence>
<keyword evidence="9" id="KW-0648">Protein biosynthesis</keyword>
<feature type="domain" description="tRNA synthetases class I catalytic" evidence="19">
    <location>
        <begin position="39"/>
        <end position="326"/>
    </location>
</feature>
<dbReference type="GO" id="GO:0006423">
    <property type="term" value="P:cysteinyl-tRNA aminoacylation"/>
    <property type="evidence" value="ECO:0007669"/>
    <property type="project" value="InterPro"/>
</dbReference>
<evidence type="ECO:0000256" key="9">
    <source>
        <dbReference type="ARBA" id="ARBA00022917"/>
    </source>
</evidence>
<evidence type="ECO:0000256" key="15">
    <source>
        <dbReference type="ARBA" id="ARBA00047548"/>
    </source>
</evidence>
<dbReference type="Pfam" id="PF01406">
    <property type="entry name" value="tRNA-synt_1e"/>
    <property type="match status" value="1"/>
</dbReference>
<keyword evidence="8" id="KW-0067">ATP-binding</keyword>
<dbReference type="GO" id="GO:0005524">
    <property type="term" value="F:ATP binding"/>
    <property type="evidence" value="ECO:0007669"/>
    <property type="project" value="UniProtKB-KW"/>
</dbReference>
<dbReference type="SUPFAM" id="SSF47323">
    <property type="entry name" value="Anticodon-binding domain of a subclass of class I aminoacyl-tRNA synthetases"/>
    <property type="match status" value="1"/>
</dbReference>
<dbReference type="Proteomes" id="UP000325440">
    <property type="component" value="Unassembled WGS sequence"/>
</dbReference>
<evidence type="ECO:0000256" key="5">
    <source>
        <dbReference type="ARBA" id="ARBA00022723"/>
    </source>
</evidence>
<dbReference type="AlphaFoldDB" id="A0A5E4MS82"/>
<dbReference type="InterPro" id="IPR014729">
    <property type="entry name" value="Rossmann-like_a/b/a_fold"/>
</dbReference>
<comment type="function">
    <text evidence="13">In addition to its role as an aminoacyl-tRNA synthetase, has also cysteine persulfide synthase activity. Produces reactive persulfide species such as cysteine persulfide (CysSSH) from substrate cysteine and mediate direct incorporation of CysSSH into proteins during translations, resulting in protein persulfides and polysulfides. CysSSHs behave as potent antioxidants and cellular protectants.</text>
</comment>
<keyword evidence="5" id="KW-0479">Metal-binding</keyword>
<dbReference type="NCBIfam" id="TIGR00435">
    <property type="entry name" value="cysS"/>
    <property type="match status" value="1"/>
</dbReference>
<evidence type="ECO:0000256" key="13">
    <source>
        <dbReference type="ARBA" id="ARBA00045476"/>
    </source>
</evidence>
<keyword evidence="6" id="KW-0547">Nucleotide-binding</keyword>
<evidence type="ECO:0000256" key="7">
    <source>
        <dbReference type="ARBA" id="ARBA00022833"/>
    </source>
</evidence>
<evidence type="ECO:0000256" key="18">
    <source>
        <dbReference type="ARBA" id="ARBA00049046"/>
    </source>
</evidence>
<dbReference type="CDD" id="cd00672">
    <property type="entry name" value="CysRS_core"/>
    <property type="match status" value="1"/>
</dbReference>
<evidence type="ECO:0000256" key="17">
    <source>
        <dbReference type="ARBA" id="ARBA00048609"/>
    </source>
</evidence>
<gene>
    <name evidence="20" type="ORF">CINCED_3A022420</name>
</gene>
<evidence type="ECO:0000256" key="16">
    <source>
        <dbReference type="ARBA" id="ARBA00047731"/>
    </source>
</evidence>
<dbReference type="PANTHER" id="PTHR10890">
    <property type="entry name" value="CYSTEINYL-TRNA SYNTHETASE"/>
    <property type="match status" value="1"/>
</dbReference>
<dbReference type="GO" id="GO:0046872">
    <property type="term" value="F:metal ion binding"/>
    <property type="evidence" value="ECO:0007669"/>
    <property type="project" value="UniProtKB-KW"/>
</dbReference>
<dbReference type="InterPro" id="IPR009080">
    <property type="entry name" value="tRNAsynth_Ia_anticodon-bd"/>
</dbReference>
<evidence type="ECO:0000256" key="11">
    <source>
        <dbReference type="ARBA" id="ARBA00031499"/>
    </source>
</evidence>
<keyword evidence="21" id="KW-1185">Reference proteome</keyword>
<comment type="catalytic activity">
    <reaction evidence="18">
        <text>tRNA(Cys) + L-cysteine + ATP = L-cysteinyl-tRNA(Cys) + AMP + diphosphate</text>
        <dbReference type="Rhea" id="RHEA:17773"/>
        <dbReference type="Rhea" id="RHEA-COMP:9661"/>
        <dbReference type="Rhea" id="RHEA-COMP:9679"/>
        <dbReference type="ChEBI" id="CHEBI:30616"/>
        <dbReference type="ChEBI" id="CHEBI:33019"/>
        <dbReference type="ChEBI" id="CHEBI:35235"/>
        <dbReference type="ChEBI" id="CHEBI:78442"/>
        <dbReference type="ChEBI" id="CHEBI:78517"/>
        <dbReference type="ChEBI" id="CHEBI:456215"/>
        <dbReference type="EC" id="6.1.1.16"/>
    </reaction>
    <physiologicalReaction direction="right-to-left" evidence="18">
        <dbReference type="Rhea" id="RHEA:17775"/>
    </physiologicalReaction>
</comment>
<evidence type="ECO:0000256" key="6">
    <source>
        <dbReference type="ARBA" id="ARBA00022741"/>
    </source>
</evidence>